<evidence type="ECO:0000313" key="1">
    <source>
        <dbReference type="EMBL" id="MFD1640757.1"/>
    </source>
</evidence>
<dbReference type="InterPro" id="IPR055756">
    <property type="entry name" value="DUF7332"/>
</dbReference>
<reference evidence="1 2" key="1">
    <citation type="journal article" date="2019" name="Int. J. Syst. Evol. Microbiol.">
        <title>The Global Catalogue of Microorganisms (GCM) 10K type strain sequencing project: providing services to taxonomists for standard genome sequencing and annotation.</title>
        <authorList>
            <consortium name="The Broad Institute Genomics Platform"/>
            <consortium name="The Broad Institute Genome Sequencing Center for Infectious Disease"/>
            <person name="Wu L."/>
            <person name="Ma J."/>
        </authorList>
    </citation>
    <scope>NUCLEOTIDE SEQUENCE [LARGE SCALE GENOMIC DNA]</scope>
    <source>
        <strain evidence="1 2">CGMCC 1.10593</strain>
    </source>
</reference>
<sequence>MVPRTPVIAVVCCLLFLSTPMAAVVGAQTATATADGSTGGTPGGNACFPGEGYEFTIGTEGPEIRMVLHLSLLTNLGGPGAIGIELAGSIDGPPIIELKTGVVFTGIESATEFLNDPFGPFSIAFDYQFELPMFGPGYDYEDTDAPIDGPVGNASCSFTG</sequence>
<evidence type="ECO:0000313" key="2">
    <source>
        <dbReference type="Proteomes" id="UP001597052"/>
    </source>
</evidence>
<dbReference type="AlphaFoldDB" id="A0ABD6D3X5"/>
<accession>A0ABD6D3X5</accession>
<proteinExistence type="predicted"/>
<protein>
    <submittedName>
        <fullName evidence="1">Uncharacterized protein</fullName>
    </submittedName>
</protein>
<organism evidence="1 2">
    <name type="scientific">Halohasta litorea</name>
    <dbReference type="NCBI Taxonomy" id="869891"/>
    <lineage>
        <taxon>Archaea</taxon>
        <taxon>Methanobacteriati</taxon>
        <taxon>Methanobacteriota</taxon>
        <taxon>Stenosarchaea group</taxon>
        <taxon>Halobacteria</taxon>
        <taxon>Halobacteriales</taxon>
        <taxon>Haloferacaceae</taxon>
        <taxon>Halohasta</taxon>
    </lineage>
</organism>
<dbReference type="Pfam" id="PF24019">
    <property type="entry name" value="DUF7332"/>
    <property type="match status" value="1"/>
</dbReference>
<keyword evidence="2" id="KW-1185">Reference proteome</keyword>
<comment type="caution">
    <text evidence="1">The sequence shown here is derived from an EMBL/GenBank/DDBJ whole genome shotgun (WGS) entry which is preliminary data.</text>
</comment>
<gene>
    <name evidence="1" type="ORF">ACFSBW_02550</name>
</gene>
<dbReference type="RefSeq" id="WP_256394455.1">
    <property type="nucleotide sequence ID" value="NZ_JANHDJ010000001.1"/>
</dbReference>
<dbReference type="EMBL" id="JBHUDM010000001">
    <property type="protein sequence ID" value="MFD1640757.1"/>
    <property type="molecule type" value="Genomic_DNA"/>
</dbReference>
<name>A0ABD6D3X5_9EURY</name>
<dbReference type="Proteomes" id="UP001597052">
    <property type="component" value="Unassembled WGS sequence"/>
</dbReference>